<dbReference type="Proteomes" id="UP000005877">
    <property type="component" value="Chromosome"/>
</dbReference>
<dbReference type="KEGG" id="mhi:Mhar_1440"/>
<keyword evidence="1" id="KW-0812">Transmembrane</keyword>
<dbReference type="STRING" id="1110509.Mhar_1440"/>
<keyword evidence="1" id="KW-0472">Membrane</keyword>
<keyword evidence="3" id="KW-1185">Reference proteome</keyword>
<reference evidence="2 3" key="1">
    <citation type="journal article" date="2012" name="PLoS ONE">
        <title>The genome characteristics and predicted function of methyl-group oxidation pathway in the obligate aceticlastic methanogens, Methanosaeta spp.</title>
        <authorList>
            <person name="Zhu J."/>
            <person name="Zheng H."/>
            <person name="Ai G."/>
            <person name="Zhang G."/>
            <person name="Liu D."/>
            <person name="Liu X."/>
            <person name="Dong X."/>
        </authorList>
    </citation>
    <scope>NUCLEOTIDE SEQUENCE [LARGE SCALE GENOMIC DNA]</scope>
    <source>
        <strain evidence="2 3">6Ac</strain>
    </source>
</reference>
<feature type="transmembrane region" description="Helical" evidence="1">
    <location>
        <begin position="335"/>
        <end position="355"/>
    </location>
</feature>
<dbReference type="HOGENOM" id="CLU_747250_0_0_2"/>
<evidence type="ECO:0000256" key="1">
    <source>
        <dbReference type="SAM" id="Phobius"/>
    </source>
</evidence>
<gene>
    <name evidence="2" type="ordered locus">Mhar_1440</name>
</gene>
<organism evidence="2 3">
    <name type="scientific">Methanothrix harundinacea (strain 6Ac)</name>
    <name type="common">Methanosaeta harundinacea</name>
    <dbReference type="NCBI Taxonomy" id="1110509"/>
    <lineage>
        <taxon>Archaea</taxon>
        <taxon>Methanobacteriati</taxon>
        <taxon>Methanobacteriota</taxon>
        <taxon>Stenosarchaea group</taxon>
        <taxon>Methanomicrobia</taxon>
        <taxon>Methanotrichales</taxon>
        <taxon>Methanotrichaceae</taxon>
        <taxon>Methanothrix</taxon>
    </lineage>
</organism>
<dbReference type="PATRIC" id="fig|1110509.7.peg.1603"/>
<dbReference type="AlphaFoldDB" id="G7WKH7"/>
<proteinExistence type="predicted"/>
<evidence type="ECO:0000313" key="3">
    <source>
        <dbReference type="Proteomes" id="UP000005877"/>
    </source>
</evidence>
<name>G7WKH7_METH6</name>
<keyword evidence="1" id="KW-1133">Transmembrane helix</keyword>
<accession>G7WKH7</accession>
<dbReference type="EMBL" id="CP003117">
    <property type="protein sequence ID" value="AET64804.1"/>
    <property type="molecule type" value="Genomic_DNA"/>
</dbReference>
<protein>
    <submittedName>
        <fullName evidence="2">Uncharacterized protein</fullName>
    </submittedName>
</protein>
<sequence length="361" mass="38984">MGSLRGYAMKPALTFMLAIALVVWAPAVQAQEVVDIYSDLQSCDVTVTGDVAGCVLQLDLSSRKAGPIQTKTLDLDGPGTWVATWDVGGAEDGSYTACAKLIREGEAISEKCSDFHYGGRVSIRFDVRDSHADHRGMTLLVYSGDPAVVDIYYMLLEGDKAVYVSKRESVPISGSYGSPSDLSLEWKQLLENGREYGGRVKIVEKKNGQTRAFMNRFTAIDDAEITDTYQDETGASATVMGRSRVPFEGSLRFDLRQNGAPLATVEERTPILLAGDDETVEISWNGTLEPGIYRLTIQLLGNDGDVIDMEESIIEAKIPPRPPAVAPPQEEGGGGALTIALVVTILVAAAAALFFRRRRGG</sequence>
<evidence type="ECO:0000313" key="2">
    <source>
        <dbReference type="EMBL" id="AET64804.1"/>
    </source>
</evidence>